<evidence type="ECO:0000313" key="2">
    <source>
        <dbReference type="EMBL" id="KAK6755579.1"/>
    </source>
</evidence>
<feature type="compositionally biased region" description="Polar residues" evidence="1">
    <location>
        <begin position="11"/>
        <end position="42"/>
    </location>
</feature>
<name>A0ABR1DYX2_NECAM</name>
<dbReference type="EMBL" id="JAVFWL010000005">
    <property type="protein sequence ID" value="KAK6755579.1"/>
    <property type="molecule type" value="Genomic_DNA"/>
</dbReference>
<protein>
    <submittedName>
        <fullName evidence="2">Uncharacterized protein</fullName>
    </submittedName>
</protein>
<reference evidence="2 3" key="1">
    <citation type="submission" date="2023-08" db="EMBL/GenBank/DDBJ databases">
        <title>A Necator americanus chromosomal reference genome.</title>
        <authorList>
            <person name="Ilik V."/>
            <person name="Petrzelkova K.J."/>
            <person name="Pardy F."/>
            <person name="Fuh T."/>
            <person name="Niatou-Singa F.S."/>
            <person name="Gouil Q."/>
            <person name="Baker L."/>
            <person name="Ritchie M.E."/>
            <person name="Jex A.R."/>
            <person name="Gazzola D."/>
            <person name="Li H."/>
            <person name="Toshio Fujiwara R."/>
            <person name="Zhan B."/>
            <person name="Aroian R.V."/>
            <person name="Pafco B."/>
            <person name="Schwarz E.M."/>
        </authorList>
    </citation>
    <scope>NUCLEOTIDE SEQUENCE [LARGE SCALE GENOMIC DNA]</scope>
    <source>
        <strain evidence="2 3">Aroian</strain>
        <tissue evidence="2">Whole animal</tissue>
    </source>
</reference>
<accession>A0ABR1DYX2</accession>
<gene>
    <name evidence="2" type="primary">Necator_chrV.g18924</name>
    <name evidence="2" type="ORF">RB195_014133</name>
</gene>
<evidence type="ECO:0000256" key="1">
    <source>
        <dbReference type="SAM" id="MobiDB-lite"/>
    </source>
</evidence>
<sequence>MPAKSTRTAKRQTPLSSQTTSGVETRVVESSQSTEPNYSEMSASDLISSITERNKDPVIGKMLAVLAEEDKTDFVEQLEADKRSRSIVISGLPECGVFLVLL</sequence>
<proteinExistence type="predicted"/>
<comment type="caution">
    <text evidence="2">The sequence shown here is derived from an EMBL/GenBank/DDBJ whole genome shotgun (WGS) entry which is preliminary data.</text>
</comment>
<evidence type="ECO:0000313" key="3">
    <source>
        <dbReference type="Proteomes" id="UP001303046"/>
    </source>
</evidence>
<organism evidence="2 3">
    <name type="scientific">Necator americanus</name>
    <name type="common">Human hookworm</name>
    <dbReference type="NCBI Taxonomy" id="51031"/>
    <lineage>
        <taxon>Eukaryota</taxon>
        <taxon>Metazoa</taxon>
        <taxon>Ecdysozoa</taxon>
        <taxon>Nematoda</taxon>
        <taxon>Chromadorea</taxon>
        <taxon>Rhabditida</taxon>
        <taxon>Rhabditina</taxon>
        <taxon>Rhabditomorpha</taxon>
        <taxon>Strongyloidea</taxon>
        <taxon>Ancylostomatidae</taxon>
        <taxon>Bunostominae</taxon>
        <taxon>Necator</taxon>
    </lineage>
</organism>
<feature type="region of interest" description="Disordered" evidence="1">
    <location>
        <begin position="1"/>
        <end position="42"/>
    </location>
</feature>
<keyword evidence="3" id="KW-1185">Reference proteome</keyword>
<dbReference type="Proteomes" id="UP001303046">
    <property type="component" value="Unassembled WGS sequence"/>
</dbReference>